<feature type="region of interest" description="Disordered" evidence="1">
    <location>
        <begin position="785"/>
        <end position="817"/>
    </location>
</feature>
<feature type="compositionally biased region" description="Basic and acidic residues" evidence="1">
    <location>
        <begin position="794"/>
        <end position="809"/>
    </location>
</feature>
<dbReference type="EMBL" id="OE184656">
    <property type="protein sequence ID" value="CAD7576768.1"/>
    <property type="molecule type" value="Genomic_DNA"/>
</dbReference>
<dbReference type="InterPro" id="IPR009030">
    <property type="entry name" value="Growth_fac_rcpt_cys_sf"/>
</dbReference>
<feature type="domain" description="EGF-like" evidence="2">
    <location>
        <begin position="502"/>
        <end position="533"/>
    </location>
</feature>
<evidence type="ECO:0000313" key="3">
    <source>
        <dbReference type="EMBL" id="CAD7576768.1"/>
    </source>
</evidence>
<feature type="domain" description="EGF-like" evidence="2">
    <location>
        <begin position="437"/>
        <end position="468"/>
    </location>
</feature>
<feature type="domain" description="EGF-like" evidence="2">
    <location>
        <begin position="692"/>
        <end position="728"/>
    </location>
</feature>
<feature type="domain" description="EGF-like" evidence="2">
    <location>
        <begin position="535"/>
        <end position="568"/>
    </location>
</feature>
<feature type="domain" description="EGF-like" evidence="2">
    <location>
        <begin position="470"/>
        <end position="500"/>
    </location>
</feature>
<dbReference type="InterPro" id="IPR053255">
    <property type="entry name" value="EGF-like_domain"/>
</dbReference>
<feature type="domain" description="EGF-like" evidence="2">
    <location>
        <begin position="585"/>
        <end position="620"/>
    </location>
</feature>
<dbReference type="SUPFAM" id="SSF57184">
    <property type="entry name" value="Growth factor receptor domain"/>
    <property type="match status" value="1"/>
</dbReference>
<proteinExistence type="predicted"/>
<dbReference type="SMART" id="SM00181">
    <property type="entry name" value="EGF"/>
    <property type="match status" value="9"/>
</dbReference>
<feature type="domain" description="EGF-like" evidence="2">
    <location>
        <begin position="657"/>
        <end position="689"/>
    </location>
</feature>
<gene>
    <name evidence="3" type="ORF">TCMB3V08_LOCUS9331</name>
</gene>
<dbReference type="InterPro" id="IPR000742">
    <property type="entry name" value="EGF"/>
</dbReference>
<dbReference type="Gene3D" id="2.10.25.10">
    <property type="entry name" value="Laminin"/>
    <property type="match status" value="8"/>
</dbReference>
<dbReference type="AlphaFoldDB" id="A0A7R9JCI0"/>
<evidence type="ECO:0000256" key="1">
    <source>
        <dbReference type="SAM" id="MobiDB-lite"/>
    </source>
</evidence>
<feature type="domain" description="EGF-like" evidence="2">
    <location>
        <begin position="730"/>
        <end position="765"/>
    </location>
</feature>
<feature type="domain" description="EGF-like" evidence="2">
    <location>
        <begin position="622"/>
        <end position="655"/>
    </location>
</feature>
<protein>
    <submittedName>
        <fullName evidence="3">(California timema) hypothetical protein</fullName>
    </submittedName>
</protein>
<organism evidence="3">
    <name type="scientific">Timema californicum</name>
    <name type="common">California timema</name>
    <name type="synonym">Walking stick</name>
    <dbReference type="NCBI Taxonomy" id="61474"/>
    <lineage>
        <taxon>Eukaryota</taxon>
        <taxon>Metazoa</taxon>
        <taxon>Ecdysozoa</taxon>
        <taxon>Arthropoda</taxon>
        <taxon>Hexapoda</taxon>
        <taxon>Insecta</taxon>
        <taxon>Pterygota</taxon>
        <taxon>Neoptera</taxon>
        <taxon>Polyneoptera</taxon>
        <taxon>Phasmatodea</taxon>
        <taxon>Timematodea</taxon>
        <taxon>Timematoidea</taxon>
        <taxon>Timematidae</taxon>
        <taxon>Timema</taxon>
    </lineage>
</organism>
<reference evidence="3" key="1">
    <citation type="submission" date="2020-11" db="EMBL/GenBank/DDBJ databases">
        <authorList>
            <person name="Tran Van P."/>
        </authorList>
    </citation>
    <scope>NUCLEOTIDE SEQUENCE</scope>
</reference>
<name>A0A7R9JCI0_TIMCA</name>
<dbReference type="PANTHER" id="PTHR24047">
    <property type="entry name" value="FI01909P-RELATED"/>
    <property type="match status" value="1"/>
</dbReference>
<sequence length="817" mass="88042">MLGCTKPDKPSPSNNIYGILTYQYRTMFSLPRVFLGFVLVTSALTLETVNYLDMANIDDVKSTYGKNVPVTLGPSIGVNKPTWGPYSIVNQPTWGPSNEVSQPILVQYTGGNQIVSTLRNDPSLAPSSAVDQPISLTYSRVNQPTRGPYTRVDQLTFGPYTGVSQPILAQYTERNQQVSTIGNYPSLAPSSVTSQPTFGPFTEVSQPILAQYTGINKLVTTIGNVPLWPPASEESQPKFGPSTEVDKPISGPFTGIINQLPSTPIVSPDKGTIPTSRLDCNDLVGCEINNSFENSDASDNRKNNETKDCGADFLNCYNKTSKQSNVTVSLNDCGNGTTYGKTPPSKLEPPLEANKNLTQIIRDIIVDFERESEFSNYTGVCGTENIPHTITRYIDSNETDADGATIIIETDTQTQYRTVPLCCHGYRKSLMGHCVPKCDGECLHGECVSPGNCLCHPRHALDRSGNCVPTCPRSCLNGRCSGNNTCVCNPGFAPSGAICIPVCQGGCVNGNCTAPGVCKCDPGYVSDNTNTCVPSCPGGCRHGRCTGPNVCSCKPGFRSFDQGNVTCVPEKKHSLSHAKARGRYYCDTACINGNCTRDNVCTCYPGFVKDPKYRSGNRCAPYCPGGCGVNGNCTAPNTCVCHPGYYRDFYKKQCLPFCPGGCVNGDCVAPDLCVCRPGYQMDFYKKQCVVARCTGQNCVNGVCTSQGTCVCNRGYVRDYVDPLNPRCVPHCQHGCVNAVCSAPNMCLCYPGYIKDKNNSSGNRCSGLVTQHTIIIIDPGCAVRPPREITGAGAGERRREITTHDSRSEPQDTSDPPG</sequence>
<evidence type="ECO:0000259" key="2">
    <source>
        <dbReference type="SMART" id="SM00181"/>
    </source>
</evidence>
<dbReference type="PANTHER" id="PTHR24047:SF32">
    <property type="entry name" value="FI01909P-RELATED"/>
    <property type="match status" value="1"/>
</dbReference>
<accession>A0A7R9JCI0</accession>